<comment type="subcellular location">
    <subcellularLocation>
        <location evidence="1">Nucleus</location>
    </subcellularLocation>
</comment>
<feature type="domain" description="Pre-rRNA-processing protein Ipi1 N-terminal" evidence="4">
    <location>
        <begin position="138"/>
        <end position="232"/>
    </location>
</feature>
<dbReference type="GO" id="GO:0071339">
    <property type="term" value="C:MLL1 complex"/>
    <property type="evidence" value="ECO:0007669"/>
    <property type="project" value="TreeGrafter"/>
</dbReference>
<gene>
    <name evidence="5" type="ORF">BV898_15415</name>
</gene>
<evidence type="ECO:0000256" key="2">
    <source>
        <dbReference type="ARBA" id="ARBA00006427"/>
    </source>
</evidence>
<dbReference type="InterPro" id="IPR024679">
    <property type="entry name" value="Ipi1_N"/>
</dbReference>
<keyword evidence="6" id="KW-1185">Reference proteome</keyword>
<evidence type="ECO:0000256" key="3">
    <source>
        <dbReference type="ARBA" id="ARBA00023242"/>
    </source>
</evidence>
<dbReference type="InterPro" id="IPR016024">
    <property type="entry name" value="ARM-type_fold"/>
</dbReference>
<dbReference type="Gene3D" id="1.25.10.10">
    <property type="entry name" value="Leucine-rich Repeat Variant"/>
    <property type="match status" value="1"/>
</dbReference>
<keyword evidence="3" id="KW-0539">Nucleus</keyword>
<dbReference type="Proteomes" id="UP000192578">
    <property type="component" value="Unassembled WGS sequence"/>
</dbReference>
<name>A0A9X6RKB4_HYPEX</name>
<proteinExistence type="inferred from homology"/>
<dbReference type="InterPro" id="IPR011989">
    <property type="entry name" value="ARM-like"/>
</dbReference>
<comment type="caution">
    <text evidence="5">The sequence shown here is derived from an EMBL/GenBank/DDBJ whole genome shotgun (WGS) entry which is preliminary data.</text>
</comment>
<dbReference type="EMBL" id="MTYJ01000208">
    <property type="protein sequence ID" value="OWA50914.1"/>
    <property type="molecule type" value="Genomic_DNA"/>
</dbReference>
<accession>A0A9X6RKB4</accession>
<evidence type="ECO:0000313" key="6">
    <source>
        <dbReference type="Proteomes" id="UP000192578"/>
    </source>
</evidence>
<comment type="similarity">
    <text evidence="2">Belongs to the IPI1/TEX10 family.</text>
</comment>
<dbReference type="AlphaFoldDB" id="A0A9X6RKB4"/>
<dbReference type="Pfam" id="PF12333">
    <property type="entry name" value="Ipi1_N"/>
    <property type="match status" value="1"/>
</dbReference>
<evidence type="ECO:0000259" key="4">
    <source>
        <dbReference type="Pfam" id="PF12333"/>
    </source>
</evidence>
<dbReference type="PANTHER" id="PTHR16056">
    <property type="entry name" value="REGULATOR OF MICROTUBULE DYNAMICS PROTEIN"/>
    <property type="match status" value="1"/>
</dbReference>
<organism evidence="5 6">
    <name type="scientific">Hypsibius exemplaris</name>
    <name type="common">Freshwater tardigrade</name>
    <dbReference type="NCBI Taxonomy" id="2072580"/>
    <lineage>
        <taxon>Eukaryota</taxon>
        <taxon>Metazoa</taxon>
        <taxon>Ecdysozoa</taxon>
        <taxon>Tardigrada</taxon>
        <taxon>Eutardigrada</taxon>
        <taxon>Parachela</taxon>
        <taxon>Hypsibioidea</taxon>
        <taxon>Hypsibiidae</taxon>
        <taxon>Hypsibius</taxon>
    </lineage>
</organism>
<protein>
    <recommendedName>
        <fullName evidence="4">Pre-rRNA-processing protein Ipi1 N-terminal domain-containing protein</fullName>
    </recommendedName>
</protein>
<reference evidence="6" key="1">
    <citation type="submission" date="2017-01" db="EMBL/GenBank/DDBJ databases">
        <title>Comparative genomics of anhydrobiosis in the tardigrade Hypsibius dujardini.</title>
        <authorList>
            <person name="Yoshida Y."/>
            <person name="Koutsovoulos G."/>
            <person name="Laetsch D."/>
            <person name="Stevens L."/>
            <person name="Kumar S."/>
            <person name="Horikawa D."/>
            <person name="Ishino K."/>
            <person name="Komine S."/>
            <person name="Tomita M."/>
            <person name="Blaxter M."/>
            <person name="Arakawa K."/>
        </authorList>
    </citation>
    <scope>NUCLEOTIDE SEQUENCE [LARGE SCALE GENOMIC DNA]</scope>
    <source>
        <strain evidence="6">Z151</strain>
    </source>
</reference>
<dbReference type="SUPFAM" id="SSF48371">
    <property type="entry name" value="ARM repeat"/>
    <property type="match status" value="1"/>
</dbReference>
<evidence type="ECO:0000256" key="1">
    <source>
        <dbReference type="ARBA" id="ARBA00004123"/>
    </source>
</evidence>
<dbReference type="OrthoDB" id="361362at2759"/>
<evidence type="ECO:0000313" key="5">
    <source>
        <dbReference type="EMBL" id="OWA50914.1"/>
    </source>
</evidence>
<dbReference type="PANTHER" id="PTHR16056:SF2">
    <property type="entry name" value="TESTIS-EXPRESSED PROTEIN 10"/>
    <property type="match status" value="1"/>
</dbReference>
<sequence>MAKRSRKKTNERKDFQKVKFKVGKKKPLGLNATDTAFKSKGVTILAQFQTSSATVTSSRGLGIKEICSLLSHRQYSKRAYAFAELSNFLEQHQAQAVEHLGELLNAVLPRLLDEDKKLRSRSYAALHSIFVGENTKGVLEPFASLIINYIICGLTHINAAIAEQSLEAVDLVTRFLPLTNSLDEAAKLITALMSMISSPGEHQKKKKSTIRLLSIGDFSAKPARILVLVRLRAVVEIACTVEARRSLGEEIVMWDITEPNSFVLRSNLAIDMEPRPVIWSSPTLRSTAAPGSAAATKNQSPLESLTASLLNVTKFINVFWPTVADQYGESTIMFEDLAGRRCCQDLLKSMLAFYTHLFVDEEKFDINSLSEAFLEAIKTVTGQNPLSQKVITKSRGTPKGYYSHIAAFAELVVSRDDEGNRQRGYMGVDLLNANALALLKVYQQFVVDTRGSPELLSKLKHEVTKLEKYMRSLPAEKAPRPSKRKLSESEGAENIPVFDYSINSVSADWDAVLLDHCYGERAQQMVVEECVGMEVGDMPVPLVGDADVL</sequence>